<dbReference type="EMBL" id="QFYS01000003">
    <property type="protein sequence ID" value="RAK66290.1"/>
    <property type="molecule type" value="Genomic_DNA"/>
</dbReference>
<comment type="caution">
    <text evidence="5">The sequence shown here is derived from an EMBL/GenBank/DDBJ whole genome shotgun (WGS) entry which is preliminary data.</text>
</comment>
<dbReference type="SUPFAM" id="SSF56784">
    <property type="entry name" value="HAD-like"/>
    <property type="match status" value="1"/>
</dbReference>
<dbReference type="RefSeq" id="WP_111275599.1">
    <property type="nucleotide sequence ID" value="NZ_QFYS01000003.1"/>
</dbReference>
<evidence type="ECO:0000256" key="4">
    <source>
        <dbReference type="ARBA" id="ARBA00013078"/>
    </source>
</evidence>
<dbReference type="InterPro" id="IPR050155">
    <property type="entry name" value="HAD-like_hydrolase_sf"/>
</dbReference>
<evidence type="ECO:0000313" key="6">
    <source>
        <dbReference type="Proteomes" id="UP000249524"/>
    </source>
</evidence>
<reference evidence="5 6" key="1">
    <citation type="submission" date="2018-05" db="EMBL/GenBank/DDBJ databases">
        <authorList>
            <person name="Lanie J.A."/>
            <person name="Ng W.-L."/>
            <person name="Kazmierczak K.M."/>
            <person name="Andrzejewski T.M."/>
            <person name="Davidsen T.M."/>
            <person name="Wayne K.J."/>
            <person name="Tettelin H."/>
            <person name="Glass J.I."/>
            <person name="Rusch D."/>
            <person name="Podicherti R."/>
            <person name="Tsui H.-C.T."/>
            <person name="Winkler M.E."/>
        </authorList>
    </citation>
    <scope>NUCLEOTIDE SEQUENCE [LARGE SCALE GENOMIC DNA]</scope>
    <source>
        <strain evidence="5 6">BUT-10</strain>
    </source>
</reference>
<dbReference type="GO" id="GO:0008967">
    <property type="term" value="F:phosphoglycolate phosphatase activity"/>
    <property type="evidence" value="ECO:0007669"/>
    <property type="project" value="UniProtKB-EC"/>
</dbReference>
<dbReference type="PANTHER" id="PTHR43434">
    <property type="entry name" value="PHOSPHOGLYCOLATE PHOSPHATASE"/>
    <property type="match status" value="1"/>
</dbReference>
<dbReference type="Proteomes" id="UP000249524">
    <property type="component" value="Unassembled WGS sequence"/>
</dbReference>
<comment type="pathway">
    <text evidence="2">Organic acid metabolism; glycolate biosynthesis; glycolate from 2-phosphoglycolate: step 1/1.</text>
</comment>
<dbReference type="GO" id="GO:0006281">
    <property type="term" value="P:DNA repair"/>
    <property type="evidence" value="ECO:0007669"/>
    <property type="project" value="TreeGrafter"/>
</dbReference>
<dbReference type="Gene3D" id="3.40.50.1000">
    <property type="entry name" value="HAD superfamily/HAD-like"/>
    <property type="match status" value="1"/>
</dbReference>
<dbReference type="Pfam" id="PF00702">
    <property type="entry name" value="Hydrolase"/>
    <property type="match status" value="1"/>
</dbReference>
<dbReference type="GO" id="GO:0005829">
    <property type="term" value="C:cytosol"/>
    <property type="evidence" value="ECO:0007669"/>
    <property type="project" value="TreeGrafter"/>
</dbReference>
<evidence type="ECO:0000256" key="1">
    <source>
        <dbReference type="ARBA" id="ARBA00000830"/>
    </source>
</evidence>
<comment type="catalytic activity">
    <reaction evidence="1">
        <text>2-phosphoglycolate + H2O = glycolate + phosphate</text>
        <dbReference type="Rhea" id="RHEA:14369"/>
        <dbReference type="ChEBI" id="CHEBI:15377"/>
        <dbReference type="ChEBI" id="CHEBI:29805"/>
        <dbReference type="ChEBI" id="CHEBI:43474"/>
        <dbReference type="ChEBI" id="CHEBI:58033"/>
        <dbReference type="EC" id="3.1.3.18"/>
    </reaction>
</comment>
<dbReference type="Gene3D" id="1.10.150.240">
    <property type="entry name" value="Putative phosphatase, domain 2"/>
    <property type="match status" value="1"/>
</dbReference>
<evidence type="ECO:0000313" key="5">
    <source>
        <dbReference type="EMBL" id="RAK66290.1"/>
    </source>
</evidence>
<gene>
    <name evidence="5" type="ORF">DJ019_08525</name>
</gene>
<dbReference type="InterPro" id="IPR023214">
    <property type="entry name" value="HAD_sf"/>
</dbReference>
<sequence>MAGGRVIVDLDGTLLDTRRRHHAVYSEAVGALGQAPLPLRDLWRAKRRGVGWDLLLGDPRQLGAFFEVWKRRIEAPDMLALDQLHPGAARALRRLRDHGVQAVLLTARRDPAALEDQLRDLGVRDSLSEVVAVGSGSKAPPPGPPILRWIGDTEADIEGARAAGVPVTAVTNGIRTPGLLAKAHPDDLAPSFSAAVTRMLSPPGPGPT</sequence>
<dbReference type="PANTHER" id="PTHR43434:SF1">
    <property type="entry name" value="PHOSPHOGLYCOLATE PHOSPHATASE"/>
    <property type="match status" value="1"/>
</dbReference>
<dbReference type="Pfam" id="PF13242">
    <property type="entry name" value="Hydrolase_like"/>
    <property type="match status" value="1"/>
</dbReference>
<accession>A0A328BGD0</accession>
<evidence type="ECO:0000256" key="2">
    <source>
        <dbReference type="ARBA" id="ARBA00004818"/>
    </source>
</evidence>
<protein>
    <recommendedName>
        <fullName evidence="4">phosphoglycolate phosphatase</fullName>
        <ecNumber evidence="4">3.1.3.18</ecNumber>
    </recommendedName>
</protein>
<organism evidence="5 6">
    <name type="scientific">Phenylobacterium kunshanense</name>
    <dbReference type="NCBI Taxonomy" id="1445034"/>
    <lineage>
        <taxon>Bacteria</taxon>
        <taxon>Pseudomonadati</taxon>
        <taxon>Pseudomonadota</taxon>
        <taxon>Alphaproteobacteria</taxon>
        <taxon>Caulobacterales</taxon>
        <taxon>Caulobacteraceae</taxon>
        <taxon>Phenylobacterium</taxon>
    </lineage>
</organism>
<dbReference type="AlphaFoldDB" id="A0A328BGD0"/>
<keyword evidence="6" id="KW-1185">Reference proteome</keyword>
<dbReference type="OrthoDB" id="9793014at2"/>
<name>A0A328BGD0_9CAUL</name>
<dbReference type="InterPro" id="IPR023198">
    <property type="entry name" value="PGP-like_dom2"/>
</dbReference>
<comment type="similarity">
    <text evidence="3">Belongs to the HAD-like hydrolase superfamily. CbbY/CbbZ/Gph/YieH family.</text>
</comment>
<dbReference type="EC" id="3.1.3.18" evidence="4"/>
<evidence type="ECO:0000256" key="3">
    <source>
        <dbReference type="ARBA" id="ARBA00006171"/>
    </source>
</evidence>
<proteinExistence type="inferred from homology"/>
<dbReference type="InterPro" id="IPR036412">
    <property type="entry name" value="HAD-like_sf"/>
</dbReference>